<dbReference type="AlphaFoldDB" id="A0A6J6NPT6"/>
<gene>
    <name evidence="2" type="ORF">UFOPK2334_01611</name>
</gene>
<proteinExistence type="predicted"/>
<dbReference type="EMBL" id="CAEZXA010000212">
    <property type="protein sequence ID" value="CAB4688761.1"/>
    <property type="molecule type" value="Genomic_DNA"/>
</dbReference>
<accession>A0A6J6NPT6</accession>
<dbReference type="InterPro" id="IPR029066">
    <property type="entry name" value="PLP-binding_barrel"/>
</dbReference>
<protein>
    <submittedName>
        <fullName evidence="2">Unannotated protein</fullName>
    </submittedName>
</protein>
<dbReference type="SUPFAM" id="SSF51419">
    <property type="entry name" value="PLP-binding barrel"/>
    <property type="match status" value="1"/>
</dbReference>
<organism evidence="2">
    <name type="scientific">freshwater metagenome</name>
    <dbReference type="NCBI Taxonomy" id="449393"/>
    <lineage>
        <taxon>unclassified sequences</taxon>
        <taxon>metagenomes</taxon>
        <taxon>ecological metagenomes</taxon>
    </lineage>
</organism>
<name>A0A6J6NPT6_9ZZZZ</name>
<evidence type="ECO:0000313" key="2">
    <source>
        <dbReference type="EMBL" id="CAB4688761.1"/>
    </source>
</evidence>
<reference evidence="2" key="1">
    <citation type="submission" date="2020-05" db="EMBL/GenBank/DDBJ databases">
        <authorList>
            <person name="Chiriac C."/>
            <person name="Salcher M."/>
            <person name="Ghai R."/>
            <person name="Kavagutti S V."/>
        </authorList>
    </citation>
    <scope>NUCLEOTIDE SEQUENCE</scope>
</reference>
<dbReference type="Pfam" id="PF01168">
    <property type="entry name" value="Ala_racemase_N"/>
    <property type="match status" value="1"/>
</dbReference>
<feature type="domain" description="Alanine racemase N-terminal" evidence="1">
    <location>
        <begin position="21"/>
        <end position="170"/>
    </location>
</feature>
<dbReference type="Gene3D" id="3.20.20.10">
    <property type="entry name" value="Alanine racemase"/>
    <property type="match status" value="1"/>
</dbReference>
<dbReference type="GO" id="GO:0003824">
    <property type="term" value="F:catalytic activity"/>
    <property type="evidence" value="ECO:0007669"/>
    <property type="project" value="InterPro"/>
</dbReference>
<dbReference type="InterPro" id="IPR001608">
    <property type="entry name" value="Ala_racemase_N"/>
</dbReference>
<dbReference type="Gene3D" id="2.40.37.10">
    <property type="entry name" value="Lyase, Ornithine Decarboxylase, Chain A, domain 1"/>
    <property type="match status" value="1"/>
</dbReference>
<dbReference type="InterPro" id="IPR009006">
    <property type="entry name" value="Ala_racemase/Decarboxylase_C"/>
</dbReference>
<evidence type="ECO:0000259" key="1">
    <source>
        <dbReference type="Pfam" id="PF01168"/>
    </source>
</evidence>
<sequence length="317" mass="35178">MTIRLTVQRTDWLAHVHGVAEATPGLVPVVKGNGYGFRRWNLMEIAGELSREVAVGTVFEVRDTPAHITPIVLTPTLTAPPKNLPMNTILTVGSPHHVVALTRAQWRGEVIVKLQSSTKRFGVTHANLQPLLSDLSNAQLTIRGFAIHPPISGDMAMHLADITQWLDHIDPSLPVYISHLDTEAYAALRRDYPTREFRMRLGTSLWHGNKSALHLSADIVDHHRVESGSFAGYTQVPIKGSGEIVIVGCGTAHGVVPLLDGRSPFHFQRQRLNMLEPPHMHTSMLFVARGRPLPSIGEWIDVQQPLTRVQVDLLQWV</sequence>